<keyword evidence="2" id="KW-0695">RNA-directed DNA polymerase</keyword>
<proteinExistence type="predicted"/>
<feature type="domain" description="Reverse transcriptase" evidence="1">
    <location>
        <begin position="1"/>
        <end position="140"/>
    </location>
</feature>
<evidence type="ECO:0000313" key="3">
    <source>
        <dbReference type="Proteomes" id="UP000762676"/>
    </source>
</evidence>
<name>A0AAV4F934_9GAST</name>
<dbReference type="AlphaFoldDB" id="A0AAV4F934"/>
<protein>
    <submittedName>
        <fullName evidence="2">RNA-directed DNA polymerase from mobile element jockey</fullName>
    </submittedName>
</protein>
<dbReference type="PROSITE" id="PS50878">
    <property type="entry name" value="RT_POL"/>
    <property type="match status" value="1"/>
</dbReference>
<dbReference type="SUPFAM" id="SSF56672">
    <property type="entry name" value="DNA/RNA polymerases"/>
    <property type="match status" value="1"/>
</dbReference>
<keyword evidence="2" id="KW-0808">Transferase</keyword>
<dbReference type="InterPro" id="IPR043502">
    <property type="entry name" value="DNA/RNA_pol_sf"/>
</dbReference>
<gene>
    <name evidence="2" type="ORF">ElyMa_002057200</name>
</gene>
<accession>A0AAV4F934</accession>
<dbReference type="InterPro" id="IPR000477">
    <property type="entry name" value="RT_dom"/>
</dbReference>
<evidence type="ECO:0000313" key="2">
    <source>
        <dbReference type="EMBL" id="GFR69732.1"/>
    </source>
</evidence>
<reference evidence="2 3" key="1">
    <citation type="journal article" date="2021" name="Elife">
        <title>Chloroplast acquisition without the gene transfer in kleptoplastic sea slugs, Plakobranchus ocellatus.</title>
        <authorList>
            <person name="Maeda T."/>
            <person name="Takahashi S."/>
            <person name="Yoshida T."/>
            <person name="Shimamura S."/>
            <person name="Takaki Y."/>
            <person name="Nagai Y."/>
            <person name="Toyoda A."/>
            <person name="Suzuki Y."/>
            <person name="Arimoto A."/>
            <person name="Ishii H."/>
            <person name="Satoh N."/>
            <person name="Nishiyama T."/>
            <person name="Hasebe M."/>
            <person name="Maruyama T."/>
            <person name="Minagawa J."/>
            <person name="Obokata J."/>
            <person name="Shigenobu S."/>
        </authorList>
    </citation>
    <scope>NUCLEOTIDE SEQUENCE [LARGE SCALE GENOMIC DNA]</scope>
</reference>
<dbReference type="GO" id="GO:0003964">
    <property type="term" value="F:RNA-directed DNA polymerase activity"/>
    <property type="evidence" value="ECO:0007669"/>
    <property type="project" value="UniProtKB-KW"/>
</dbReference>
<dbReference type="EMBL" id="BMAT01004168">
    <property type="protein sequence ID" value="GFR69732.1"/>
    <property type="molecule type" value="Genomic_DNA"/>
</dbReference>
<evidence type="ECO:0000259" key="1">
    <source>
        <dbReference type="PROSITE" id="PS50878"/>
    </source>
</evidence>
<keyword evidence="3" id="KW-1185">Reference proteome</keyword>
<keyword evidence="2" id="KW-0548">Nucleotidyltransferase</keyword>
<dbReference type="Pfam" id="PF00078">
    <property type="entry name" value="RVT_1"/>
    <property type="match status" value="1"/>
</dbReference>
<dbReference type="Proteomes" id="UP000762676">
    <property type="component" value="Unassembled WGS sequence"/>
</dbReference>
<sequence>MVNTRMTWYLEKNNILIEEQAGFRSTKAQITIIAQDIEDSFQEKRHTVVEWIDMEKDFDRVWRNGLLFKLKDSGISGNIFKWIEQFLQNRKARLITQNFKSRTQSMKHGVPQGGIFSTTLFSMFMNDIQTTILKGVYGAM</sequence>
<dbReference type="PANTHER" id="PTHR19446">
    <property type="entry name" value="REVERSE TRANSCRIPTASES"/>
    <property type="match status" value="1"/>
</dbReference>
<organism evidence="2 3">
    <name type="scientific">Elysia marginata</name>
    <dbReference type="NCBI Taxonomy" id="1093978"/>
    <lineage>
        <taxon>Eukaryota</taxon>
        <taxon>Metazoa</taxon>
        <taxon>Spiralia</taxon>
        <taxon>Lophotrochozoa</taxon>
        <taxon>Mollusca</taxon>
        <taxon>Gastropoda</taxon>
        <taxon>Heterobranchia</taxon>
        <taxon>Euthyneura</taxon>
        <taxon>Panpulmonata</taxon>
        <taxon>Sacoglossa</taxon>
        <taxon>Placobranchoidea</taxon>
        <taxon>Plakobranchidae</taxon>
        <taxon>Elysia</taxon>
    </lineage>
</organism>
<comment type="caution">
    <text evidence="2">The sequence shown here is derived from an EMBL/GenBank/DDBJ whole genome shotgun (WGS) entry which is preliminary data.</text>
</comment>